<sequence>MIGVLALQGNFFSHIQILNKLGYDSKLVKSSKDLDDIDGLIIPGGESTTMTKLIAREDRFVKSIKSFSKKHPILGTCAGLILMSKNSFDDKVINFGIIDIESERNAYGRQVHSFDTRLDLDYNSKKTSFMASFIRAPKISKVGKNVQVICNHDGIPVAVKQGMHFATTFHPELQNEALIHQLCFGDG</sequence>
<dbReference type="InterPro" id="IPR029062">
    <property type="entry name" value="Class_I_gatase-like"/>
</dbReference>
<keyword evidence="5" id="KW-0315">Glutamine amidotransferase</keyword>
<evidence type="ECO:0000256" key="7">
    <source>
        <dbReference type="ARBA" id="ARBA00049534"/>
    </source>
</evidence>
<evidence type="ECO:0000256" key="3">
    <source>
        <dbReference type="ARBA" id="ARBA00022801"/>
    </source>
</evidence>
<evidence type="ECO:0000256" key="4">
    <source>
        <dbReference type="ARBA" id="ARBA00022898"/>
    </source>
</evidence>
<proteinExistence type="inferred from homology"/>
<dbReference type="EMBL" id="UINC01000455">
    <property type="protein sequence ID" value="SUZ55666.1"/>
    <property type="molecule type" value="Genomic_DNA"/>
</dbReference>
<protein>
    <recommendedName>
        <fullName evidence="2">glutaminase</fullName>
        <ecNumber evidence="2">3.5.1.2</ecNumber>
    </recommendedName>
</protein>
<keyword evidence="3" id="KW-0378">Hydrolase</keyword>
<dbReference type="PANTHER" id="PTHR31559:SF0">
    <property type="entry name" value="PYRIDOXAL 5'-PHOSPHATE SYNTHASE SUBUNIT SNO1-RELATED"/>
    <property type="match status" value="1"/>
</dbReference>
<dbReference type="PROSITE" id="PS51274">
    <property type="entry name" value="GATASE_COBBQ"/>
    <property type="match status" value="1"/>
</dbReference>
<keyword evidence="4" id="KW-0663">Pyridoxal phosphate</keyword>
<dbReference type="GO" id="GO:0008614">
    <property type="term" value="P:pyridoxine metabolic process"/>
    <property type="evidence" value="ECO:0007669"/>
    <property type="project" value="TreeGrafter"/>
</dbReference>
<name>A0A381NM26_9ZZZZ</name>
<dbReference type="GO" id="GO:1903600">
    <property type="term" value="C:glutaminase complex"/>
    <property type="evidence" value="ECO:0007669"/>
    <property type="project" value="TreeGrafter"/>
</dbReference>
<accession>A0A381NM26</accession>
<dbReference type="InterPro" id="IPR021196">
    <property type="entry name" value="PdxT/SNO_CS"/>
</dbReference>
<dbReference type="PIRSF" id="PIRSF005639">
    <property type="entry name" value="Glut_amidoT_SNO"/>
    <property type="match status" value="1"/>
</dbReference>
<evidence type="ECO:0000256" key="2">
    <source>
        <dbReference type="ARBA" id="ARBA00012918"/>
    </source>
</evidence>
<dbReference type="GO" id="GO:0016829">
    <property type="term" value="F:lyase activity"/>
    <property type="evidence" value="ECO:0007669"/>
    <property type="project" value="UniProtKB-KW"/>
</dbReference>
<dbReference type="Pfam" id="PF01174">
    <property type="entry name" value="SNO"/>
    <property type="match status" value="1"/>
</dbReference>
<comment type="similarity">
    <text evidence="1">Belongs to the glutaminase PdxT/SNO family.</text>
</comment>
<gene>
    <name evidence="8" type="ORF">METZ01_LOCUS8520</name>
</gene>
<evidence type="ECO:0000256" key="5">
    <source>
        <dbReference type="ARBA" id="ARBA00022962"/>
    </source>
</evidence>
<keyword evidence="6" id="KW-0456">Lyase</keyword>
<organism evidence="8">
    <name type="scientific">marine metagenome</name>
    <dbReference type="NCBI Taxonomy" id="408172"/>
    <lineage>
        <taxon>unclassified sequences</taxon>
        <taxon>metagenomes</taxon>
        <taxon>ecological metagenomes</taxon>
    </lineage>
</organism>
<dbReference type="GO" id="GO:0042823">
    <property type="term" value="P:pyridoxal phosphate biosynthetic process"/>
    <property type="evidence" value="ECO:0007669"/>
    <property type="project" value="InterPro"/>
</dbReference>
<dbReference type="EC" id="3.5.1.2" evidence="2"/>
<dbReference type="PANTHER" id="PTHR31559">
    <property type="entry name" value="PYRIDOXAL 5'-PHOSPHATE SYNTHASE SUBUNIT SNO"/>
    <property type="match status" value="1"/>
</dbReference>
<dbReference type="PROSITE" id="PS01236">
    <property type="entry name" value="PDXT_SNO_1"/>
    <property type="match status" value="1"/>
</dbReference>
<dbReference type="Gene3D" id="3.40.50.880">
    <property type="match status" value="1"/>
</dbReference>
<comment type="catalytic activity">
    <reaction evidence="7">
        <text>L-glutamine + H2O = L-glutamate + NH4(+)</text>
        <dbReference type="Rhea" id="RHEA:15889"/>
        <dbReference type="ChEBI" id="CHEBI:15377"/>
        <dbReference type="ChEBI" id="CHEBI:28938"/>
        <dbReference type="ChEBI" id="CHEBI:29985"/>
        <dbReference type="ChEBI" id="CHEBI:58359"/>
        <dbReference type="EC" id="3.5.1.2"/>
    </reaction>
</comment>
<dbReference type="FunFam" id="3.40.50.880:FF:000010">
    <property type="entry name" value="uncharacterized protein LOC100176842 isoform X2"/>
    <property type="match status" value="1"/>
</dbReference>
<dbReference type="GO" id="GO:0004359">
    <property type="term" value="F:glutaminase activity"/>
    <property type="evidence" value="ECO:0007669"/>
    <property type="project" value="UniProtKB-EC"/>
</dbReference>
<reference evidence="8" key="1">
    <citation type="submission" date="2018-05" db="EMBL/GenBank/DDBJ databases">
        <authorList>
            <person name="Lanie J.A."/>
            <person name="Ng W.-L."/>
            <person name="Kazmierczak K.M."/>
            <person name="Andrzejewski T.M."/>
            <person name="Davidsen T.M."/>
            <person name="Wayne K.J."/>
            <person name="Tettelin H."/>
            <person name="Glass J.I."/>
            <person name="Rusch D."/>
            <person name="Podicherti R."/>
            <person name="Tsui H.-C.T."/>
            <person name="Winkler M.E."/>
        </authorList>
    </citation>
    <scope>NUCLEOTIDE SEQUENCE</scope>
</reference>
<evidence type="ECO:0000256" key="6">
    <source>
        <dbReference type="ARBA" id="ARBA00023239"/>
    </source>
</evidence>
<evidence type="ECO:0000313" key="8">
    <source>
        <dbReference type="EMBL" id="SUZ55666.1"/>
    </source>
</evidence>
<dbReference type="AlphaFoldDB" id="A0A381NM26"/>
<dbReference type="PROSITE" id="PS51130">
    <property type="entry name" value="PDXT_SNO_2"/>
    <property type="match status" value="1"/>
</dbReference>
<dbReference type="SUPFAM" id="SSF52317">
    <property type="entry name" value="Class I glutamine amidotransferase-like"/>
    <property type="match status" value="1"/>
</dbReference>
<dbReference type="GO" id="GO:0005829">
    <property type="term" value="C:cytosol"/>
    <property type="evidence" value="ECO:0007669"/>
    <property type="project" value="TreeGrafter"/>
</dbReference>
<evidence type="ECO:0000256" key="1">
    <source>
        <dbReference type="ARBA" id="ARBA00008345"/>
    </source>
</evidence>
<dbReference type="InterPro" id="IPR002161">
    <property type="entry name" value="PdxT/SNO"/>
</dbReference>
<dbReference type="CDD" id="cd01749">
    <property type="entry name" value="GATase1_PB"/>
    <property type="match status" value="1"/>
</dbReference>
<dbReference type="PROSITE" id="PS51273">
    <property type="entry name" value="GATASE_TYPE_1"/>
    <property type="match status" value="1"/>
</dbReference>
<dbReference type="NCBIfam" id="TIGR03800">
    <property type="entry name" value="PLP_synth_Pdx2"/>
    <property type="match status" value="1"/>
</dbReference>